<dbReference type="EMBL" id="RQVR01000036">
    <property type="protein sequence ID" value="RRJ87656.1"/>
    <property type="molecule type" value="Genomic_DNA"/>
</dbReference>
<name>A0A3P3W194_9FLAO</name>
<protein>
    <submittedName>
        <fullName evidence="1">DUF2199 domain-containing protein</fullName>
    </submittedName>
</protein>
<evidence type="ECO:0000313" key="2">
    <source>
        <dbReference type="Proteomes" id="UP000271937"/>
    </source>
</evidence>
<proteinExistence type="predicted"/>
<sequence length="178" mass="20930">MFWNRKKNKSTEYKCSECGQMHIEWPALAFNSPANYHNLSDNEKSKIGKLDSDFCEIHYEDQIDRFIRVSLTQKVNEACETLQYGLWVSLSEKSYIDYKENFNNPNHETGYFGWLCNNVAEYGNTSLIPCDVMTKSGNERPEIFPHKDFEHPFVRDYYKGISKTEAENRIERMLKNVG</sequence>
<dbReference type="AlphaFoldDB" id="A0A3P3W194"/>
<organism evidence="1 2">
    <name type="scientific">Flavobacterium macacae</name>
    <dbReference type="NCBI Taxonomy" id="2488993"/>
    <lineage>
        <taxon>Bacteria</taxon>
        <taxon>Pseudomonadati</taxon>
        <taxon>Bacteroidota</taxon>
        <taxon>Flavobacteriia</taxon>
        <taxon>Flavobacteriales</taxon>
        <taxon>Flavobacteriaceae</taxon>
        <taxon>Flavobacterium</taxon>
    </lineage>
</organism>
<dbReference type="Proteomes" id="UP000271937">
    <property type="component" value="Unassembled WGS sequence"/>
</dbReference>
<reference evidence="1 2" key="1">
    <citation type="submission" date="2018-11" db="EMBL/GenBank/DDBJ databases">
        <title>Flavobacterium sp. nov., YIM 102600 draft genome.</title>
        <authorList>
            <person name="Li G."/>
            <person name="Jiang Y."/>
        </authorList>
    </citation>
    <scope>NUCLEOTIDE SEQUENCE [LARGE SCALE GENOMIC DNA]</scope>
    <source>
        <strain evidence="1 2">YIM 102600</strain>
    </source>
</reference>
<dbReference type="RefSeq" id="WP_125014283.1">
    <property type="nucleotide sequence ID" value="NZ_RQVR01000036.1"/>
</dbReference>
<accession>A0A3P3W194</accession>
<comment type="caution">
    <text evidence="1">The sequence shown here is derived from an EMBL/GenBank/DDBJ whole genome shotgun (WGS) entry which is preliminary data.</text>
</comment>
<dbReference type="Pfam" id="PF09965">
    <property type="entry name" value="DUF2199"/>
    <property type="match status" value="1"/>
</dbReference>
<dbReference type="InterPro" id="IPR018697">
    <property type="entry name" value="DUF2199"/>
</dbReference>
<evidence type="ECO:0000313" key="1">
    <source>
        <dbReference type="EMBL" id="RRJ87656.1"/>
    </source>
</evidence>
<keyword evidence="2" id="KW-1185">Reference proteome</keyword>
<gene>
    <name evidence="1" type="ORF">EG849_15295</name>
</gene>
<dbReference type="OrthoDB" id="4404538at2"/>